<feature type="non-terminal residue" evidence="2">
    <location>
        <position position="1"/>
    </location>
</feature>
<dbReference type="AlphaFoldDB" id="X0S9R1"/>
<accession>X0S9R1</accession>
<evidence type="ECO:0000259" key="1">
    <source>
        <dbReference type="Pfam" id="PF12654"/>
    </source>
</evidence>
<dbReference type="Pfam" id="PF12654">
    <property type="entry name" value="DUF3786"/>
    <property type="match status" value="1"/>
</dbReference>
<feature type="domain" description="DUF3786" evidence="1">
    <location>
        <begin position="2"/>
        <end position="64"/>
    </location>
</feature>
<proteinExistence type="predicted"/>
<sequence length="78" mass="8546">AIGGRKADYGDVAVTIDAFSRVPIMLVLWRGDEEFSPEAKFIFDSTISDYLTTDDVNAVCGIIAWKLVRLLVAVGPKK</sequence>
<reference evidence="2" key="1">
    <citation type="journal article" date="2014" name="Front. Microbiol.">
        <title>High frequency of phylogenetically diverse reductive dehalogenase-homologous genes in deep subseafloor sedimentary metagenomes.</title>
        <authorList>
            <person name="Kawai M."/>
            <person name="Futagami T."/>
            <person name="Toyoda A."/>
            <person name="Takaki Y."/>
            <person name="Nishi S."/>
            <person name="Hori S."/>
            <person name="Arai W."/>
            <person name="Tsubouchi T."/>
            <person name="Morono Y."/>
            <person name="Uchiyama I."/>
            <person name="Ito T."/>
            <person name="Fujiyama A."/>
            <person name="Inagaki F."/>
            <person name="Takami H."/>
        </authorList>
    </citation>
    <scope>NUCLEOTIDE SEQUENCE</scope>
    <source>
        <strain evidence="2">Expedition CK06-06</strain>
    </source>
</reference>
<dbReference type="EMBL" id="BARS01008366">
    <property type="protein sequence ID" value="GAF77754.1"/>
    <property type="molecule type" value="Genomic_DNA"/>
</dbReference>
<organism evidence="2">
    <name type="scientific">marine sediment metagenome</name>
    <dbReference type="NCBI Taxonomy" id="412755"/>
    <lineage>
        <taxon>unclassified sequences</taxon>
        <taxon>metagenomes</taxon>
        <taxon>ecological metagenomes</taxon>
    </lineage>
</organism>
<comment type="caution">
    <text evidence="2">The sequence shown here is derived from an EMBL/GenBank/DDBJ whole genome shotgun (WGS) entry which is preliminary data.</text>
</comment>
<name>X0S9R1_9ZZZZ</name>
<evidence type="ECO:0000313" key="2">
    <source>
        <dbReference type="EMBL" id="GAF77754.1"/>
    </source>
</evidence>
<gene>
    <name evidence="2" type="ORF">S01H1_15965</name>
</gene>
<dbReference type="InterPro" id="IPR024264">
    <property type="entry name" value="DUF3786"/>
</dbReference>
<protein>
    <recommendedName>
        <fullName evidence="1">DUF3786 domain-containing protein</fullName>
    </recommendedName>
</protein>